<feature type="region of interest" description="Disordered" evidence="2">
    <location>
        <begin position="108"/>
        <end position="128"/>
    </location>
</feature>
<dbReference type="PROSITE" id="PS51352">
    <property type="entry name" value="THIOREDOXIN_2"/>
    <property type="match status" value="1"/>
</dbReference>
<dbReference type="InterPro" id="IPR036249">
    <property type="entry name" value="Thioredoxin-like_sf"/>
</dbReference>
<name>A0A1Y2GP77_9FUNG</name>
<keyword evidence="6" id="KW-1185">Reference proteome</keyword>
<sequence>MPIKEITNKEDYTNTISKALPSKLIVVDFTATWCGPCRMIKPTFEKLSNQYRHVIFLQVDVDQQSEIAAEAGVSAMPTFQFFKANKKIAEFKGANAAQLESLIKQHQGPVEEGGAEGSGSSSGSSSLVAGQTDISDQITLNQVDCLNQQNANHVRNALTADDKYLESDVDEQLIISIPFNQAVKLHSIKITPKDISHAPKTIKLYVNRVTLGFDDVESVEETQKIELTEKDYEGNGLIPLRFVKFQSVNKVILFVEDNLGDEDTTKIQQLTFIGNSLEGTDMSALKKVEDH</sequence>
<evidence type="ECO:0000259" key="3">
    <source>
        <dbReference type="PROSITE" id="PS51352"/>
    </source>
</evidence>
<dbReference type="InterPro" id="IPR008979">
    <property type="entry name" value="Galactose-bd-like_sf"/>
</dbReference>
<dbReference type="STRING" id="64571.A0A1Y2GP77"/>
<protein>
    <submittedName>
        <fullName evidence="5">PITH domain-domain-containing protein</fullName>
    </submittedName>
</protein>
<dbReference type="FunCoup" id="A0A1Y2GP77">
    <property type="interactions" value="761"/>
</dbReference>
<reference evidence="5 6" key="1">
    <citation type="submission" date="2016-07" db="EMBL/GenBank/DDBJ databases">
        <title>Pervasive Adenine N6-methylation of Active Genes in Fungi.</title>
        <authorList>
            <consortium name="DOE Joint Genome Institute"/>
            <person name="Mondo S.J."/>
            <person name="Dannebaum R.O."/>
            <person name="Kuo R.C."/>
            <person name="Labutti K."/>
            <person name="Haridas S."/>
            <person name="Kuo A."/>
            <person name="Salamov A."/>
            <person name="Ahrendt S.R."/>
            <person name="Lipzen A."/>
            <person name="Sullivan W."/>
            <person name="Andreopoulos W.B."/>
            <person name="Clum A."/>
            <person name="Lindquist E."/>
            <person name="Daum C."/>
            <person name="Ramamoorthy G.K."/>
            <person name="Gryganskyi A."/>
            <person name="Culley D."/>
            <person name="Magnuson J.K."/>
            <person name="James T.Y."/>
            <person name="O'Malley M.A."/>
            <person name="Stajich J.E."/>
            <person name="Spatafora J.W."/>
            <person name="Visel A."/>
            <person name="Grigoriev I.V."/>
        </authorList>
    </citation>
    <scope>NUCLEOTIDE SEQUENCE [LARGE SCALE GENOMIC DNA]</scope>
    <source>
        <strain evidence="5 6">NRRL 3116</strain>
    </source>
</reference>
<dbReference type="InterPro" id="IPR017937">
    <property type="entry name" value="Thioredoxin_CS"/>
</dbReference>
<feature type="domain" description="PITH" evidence="4">
    <location>
        <begin position="123"/>
        <end position="291"/>
    </location>
</feature>
<dbReference type="AlphaFoldDB" id="A0A1Y2GP77"/>
<keyword evidence="1" id="KW-1015">Disulfide bond</keyword>
<accession>A0A1Y2GP77</accession>
<dbReference type="CDD" id="cd02947">
    <property type="entry name" value="TRX_family"/>
    <property type="match status" value="1"/>
</dbReference>
<dbReference type="EMBL" id="MCFF01000016">
    <property type="protein sequence ID" value="ORZ17457.1"/>
    <property type="molecule type" value="Genomic_DNA"/>
</dbReference>
<comment type="caution">
    <text evidence="5">The sequence shown here is derived from an EMBL/GenBank/DDBJ whole genome shotgun (WGS) entry which is preliminary data.</text>
</comment>
<evidence type="ECO:0000313" key="5">
    <source>
        <dbReference type="EMBL" id="ORZ17457.1"/>
    </source>
</evidence>
<dbReference type="GeneID" id="33571907"/>
<dbReference type="FunFam" id="3.40.30.10:FF:000245">
    <property type="entry name" value="Thioredoxin"/>
    <property type="match status" value="1"/>
</dbReference>
<dbReference type="SUPFAM" id="SSF49785">
    <property type="entry name" value="Galactose-binding domain-like"/>
    <property type="match status" value="1"/>
</dbReference>
<dbReference type="PRINTS" id="PR00421">
    <property type="entry name" value="THIOREDOXIN"/>
</dbReference>
<dbReference type="Proteomes" id="UP000193648">
    <property type="component" value="Unassembled WGS sequence"/>
</dbReference>
<organism evidence="5 6">
    <name type="scientific">Lobosporangium transversale</name>
    <dbReference type="NCBI Taxonomy" id="64571"/>
    <lineage>
        <taxon>Eukaryota</taxon>
        <taxon>Fungi</taxon>
        <taxon>Fungi incertae sedis</taxon>
        <taxon>Mucoromycota</taxon>
        <taxon>Mortierellomycotina</taxon>
        <taxon>Mortierellomycetes</taxon>
        <taxon>Mortierellales</taxon>
        <taxon>Mortierellaceae</taxon>
        <taxon>Lobosporangium</taxon>
    </lineage>
</organism>
<evidence type="ECO:0000256" key="2">
    <source>
        <dbReference type="SAM" id="MobiDB-lite"/>
    </source>
</evidence>
<dbReference type="InterPro" id="IPR013766">
    <property type="entry name" value="Thioredoxin_domain"/>
</dbReference>
<dbReference type="PROSITE" id="PS00194">
    <property type="entry name" value="THIOREDOXIN_1"/>
    <property type="match status" value="1"/>
</dbReference>
<feature type="domain" description="Thioredoxin" evidence="3">
    <location>
        <begin position="1"/>
        <end position="108"/>
    </location>
</feature>
<dbReference type="Pfam" id="PF00085">
    <property type="entry name" value="Thioredoxin"/>
    <property type="match status" value="1"/>
</dbReference>
<gene>
    <name evidence="5" type="ORF">BCR41DRAFT_421696</name>
</gene>
<dbReference type="OrthoDB" id="10263751at2759"/>
<dbReference type="PROSITE" id="PS51532">
    <property type="entry name" value="PITH"/>
    <property type="match status" value="1"/>
</dbReference>
<dbReference type="Pfam" id="PF06201">
    <property type="entry name" value="PITH"/>
    <property type="match status" value="1"/>
</dbReference>
<evidence type="ECO:0000313" key="6">
    <source>
        <dbReference type="Proteomes" id="UP000193648"/>
    </source>
</evidence>
<dbReference type="SUPFAM" id="SSF52833">
    <property type="entry name" value="Thioredoxin-like"/>
    <property type="match status" value="1"/>
</dbReference>
<dbReference type="InterPro" id="IPR010400">
    <property type="entry name" value="PITH_dom"/>
</dbReference>
<dbReference type="Gene3D" id="2.60.120.470">
    <property type="entry name" value="PITH domain"/>
    <property type="match status" value="1"/>
</dbReference>
<proteinExistence type="predicted"/>
<dbReference type="GO" id="GO:0005737">
    <property type="term" value="C:cytoplasm"/>
    <property type="evidence" value="ECO:0007669"/>
    <property type="project" value="UniProtKB-ARBA"/>
</dbReference>
<dbReference type="RefSeq" id="XP_021881844.1">
    <property type="nucleotide sequence ID" value="XM_022030064.1"/>
</dbReference>
<dbReference type="InParanoid" id="A0A1Y2GP77"/>
<dbReference type="Gene3D" id="3.40.30.10">
    <property type="entry name" value="Glutaredoxin"/>
    <property type="match status" value="1"/>
</dbReference>
<evidence type="ECO:0000259" key="4">
    <source>
        <dbReference type="PROSITE" id="PS51532"/>
    </source>
</evidence>
<dbReference type="InterPro" id="IPR037047">
    <property type="entry name" value="PITH_dom_sf"/>
</dbReference>
<evidence type="ECO:0000256" key="1">
    <source>
        <dbReference type="ARBA" id="ARBA00023157"/>
    </source>
</evidence>
<dbReference type="PANTHER" id="PTHR46115">
    <property type="entry name" value="THIOREDOXIN-LIKE PROTEIN 1"/>
    <property type="match status" value="1"/>
</dbReference>